<dbReference type="KEGG" id="ani:ANIA_07118"/>
<proteinExistence type="predicted"/>
<dbReference type="InterPro" id="IPR013087">
    <property type="entry name" value="Znf_C2H2_type"/>
</dbReference>
<keyword evidence="8" id="KW-0804">Transcription</keyword>
<dbReference type="GO" id="GO:0006357">
    <property type="term" value="P:regulation of transcription by RNA polymerase II"/>
    <property type="evidence" value="ECO:0000318"/>
    <property type="project" value="GO_Central"/>
</dbReference>
<dbReference type="SMART" id="SM00066">
    <property type="entry name" value="GAL4"/>
    <property type="match status" value="1"/>
</dbReference>
<dbReference type="EMBL" id="BN001304">
    <property type="protein sequence ID" value="CBF79046.1"/>
    <property type="molecule type" value="Genomic_DNA"/>
</dbReference>
<dbReference type="Gene3D" id="3.30.160.60">
    <property type="entry name" value="Classic Zinc Finger"/>
    <property type="match status" value="2"/>
</dbReference>
<evidence type="ECO:0000256" key="3">
    <source>
        <dbReference type="ARBA" id="ARBA00022737"/>
    </source>
</evidence>
<evidence type="ECO:0000256" key="9">
    <source>
        <dbReference type="ARBA" id="ARBA00023242"/>
    </source>
</evidence>
<evidence type="ECO:0000256" key="4">
    <source>
        <dbReference type="ARBA" id="ARBA00022771"/>
    </source>
</evidence>
<dbReference type="PROSITE" id="PS00028">
    <property type="entry name" value="ZINC_FINGER_C2H2_1"/>
    <property type="match status" value="2"/>
</dbReference>
<dbReference type="OMA" id="IEPHAIY"/>
<keyword evidence="3" id="KW-0677">Repeat</keyword>
<accession>Q5AX62</accession>
<reference evidence="15" key="2">
    <citation type="journal article" date="2009" name="Fungal Genet. Biol.">
        <title>The 2008 update of the Aspergillus nidulans genome annotation: a community effort.</title>
        <authorList>
            <person name="Wortman J.R."/>
            <person name="Gilsenan J.M."/>
            <person name="Joardar V."/>
            <person name="Deegan J."/>
            <person name="Clutterbuck J."/>
            <person name="Andersen M.R."/>
            <person name="Archer D."/>
            <person name="Bencina M."/>
            <person name="Braus G."/>
            <person name="Coutinho P."/>
            <person name="von Dohren H."/>
            <person name="Doonan J."/>
            <person name="Driessen A.J."/>
            <person name="Durek P."/>
            <person name="Espeso E."/>
            <person name="Fekete E."/>
            <person name="Flipphi M."/>
            <person name="Estrada C.G."/>
            <person name="Geysens S."/>
            <person name="Goldman G."/>
            <person name="de Groot P.W."/>
            <person name="Hansen K."/>
            <person name="Harris S.D."/>
            <person name="Heinekamp T."/>
            <person name="Helmstaedt K."/>
            <person name="Henrissat B."/>
            <person name="Hofmann G."/>
            <person name="Homan T."/>
            <person name="Horio T."/>
            <person name="Horiuchi H."/>
            <person name="James S."/>
            <person name="Jones M."/>
            <person name="Karaffa L."/>
            <person name="Karanyi Z."/>
            <person name="Kato M."/>
            <person name="Keller N."/>
            <person name="Kelly D.E."/>
            <person name="Kiel J.A."/>
            <person name="Kim J.M."/>
            <person name="van der Klei I.J."/>
            <person name="Klis F.M."/>
            <person name="Kovalchuk A."/>
            <person name="Krasevec N."/>
            <person name="Kubicek C.P."/>
            <person name="Liu B."/>
            <person name="Maccabe A."/>
            <person name="Meyer V."/>
            <person name="Mirabito P."/>
            <person name="Miskei M."/>
            <person name="Mos M."/>
            <person name="Mullins J."/>
            <person name="Nelson D.R."/>
            <person name="Nielsen J."/>
            <person name="Oakley B.R."/>
            <person name="Osmani S.A."/>
            <person name="Pakula T."/>
            <person name="Paszewski A."/>
            <person name="Paulsen I."/>
            <person name="Pilsyk S."/>
            <person name="Pocsi I."/>
            <person name="Punt P.J."/>
            <person name="Ram A.F."/>
            <person name="Ren Q."/>
            <person name="Robellet X."/>
            <person name="Robson G."/>
            <person name="Seiboth B."/>
            <person name="van Solingen P."/>
            <person name="Specht T."/>
            <person name="Sun J."/>
            <person name="Taheri-Talesh N."/>
            <person name="Takeshita N."/>
            <person name="Ussery D."/>
            <person name="vanKuyk P.A."/>
            <person name="Visser H."/>
            <person name="van de Vondervoort P.J."/>
            <person name="de Vries R.P."/>
            <person name="Walton J."/>
            <person name="Xiang X."/>
            <person name="Xiong Y."/>
            <person name="Zeng A.P."/>
            <person name="Brandt B.W."/>
            <person name="Cornell M.J."/>
            <person name="van den Hondel C.A."/>
            <person name="Visser J."/>
            <person name="Oliver S.G."/>
            <person name="Turner G."/>
        </authorList>
    </citation>
    <scope>GENOME REANNOTATION</scope>
    <source>
        <strain evidence="15">FGSC A4 / ATCC 38163 / CBS 112.46 / NRRL 194 / M139</strain>
    </source>
</reference>
<dbReference type="PANTHER" id="PTHR40626:SF23">
    <property type="entry name" value="TRANSCRIPTION FACTOR WITH C2H2 AND ZN(2)-CYS(6) DNA BINDING DOMAIN (EUROFUNG)"/>
    <property type="match status" value="1"/>
</dbReference>
<keyword evidence="7" id="KW-0238">DNA-binding</keyword>
<dbReference type="CDD" id="cd12148">
    <property type="entry name" value="fungal_TF_MHR"/>
    <property type="match status" value="1"/>
</dbReference>
<dbReference type="Pfam" id="PF00096">
    <property type="entry name" value="zf-C2H2"/>
    <property type="match status" value="1"/>
</dbReference>
<dbReference type="SUPFAM" id="SSF57701">
    <property type="entry name" value="Zn2/Cys6 DNA-binding domain"/>
    <property type="match status" value="1"/>
</dbReference>
<dbReference type="PROSITE" id="PS50048">
    <property type="entry name" value="ZN2_CY6_FUNGAL_2"/>
    <property type="match status" value="1"/>
</dbReference>
<dbReference type="InterPro" id="IPR001138">
    <property type="entry name" value="Zn2Cys6_DnaBD"/>
</dbReference>
<feature type="region of interest" description="Disordered" evidence="11">
    <location>
        <begin position="253"/>
        <end position="306"/>
    </location>
</feature>
<dbReference type="PROSITE" id="PS50157">
    <property type="entry name" value="ZINC_FINGER_C2H2_2"/>
    <property type="match status" value="2"/>
</dbReference>
<dbReference type="Proteomes" id="UP000000560">
    <property type="component" value="Chromosome IV"/>
</dbReference>
<evidence type="ECO:0000256" key="8">
    <source>
        <dbReference type="ARBA" id="ARBA00023163"/>
    </source>
</evidence>
<evidence type="ECO:0000256" key="5">
    <source>
        <dbReference type="ARBA" id="ARBA00022833"/>
    </source>
</evidence>
<feature type="domain" description="C2H2-type" evidence="13">
    <location>
        <begin position="15"/>
        <end position="42"/>
    </location>
</feature>
<keyword evidence="15" id="KW-1185">Reference proteome</keyword>
<dbReference type="PANTHER" id="PTHR40626">
    <property type="entry name" value="MIP31509P"/>
    <property type="match status" value="1"/>
</dbReference>
<evidence type="ECO:0000259" key="13">
    <source>
        <dbReference type="PROSITE" id="PS50157"/>
    </source>
</evidence>
<accession>C8VDB4</accession>
<dbReference type="GO" id="GO:0008270">
    <property type="term" value="F:zinc ion binding"/>
    <property type="evidence" value="ECO:0007669"/>
    <property type="project" value="UniProtKB-KW"/>
</dbReference>
<dbReference type="CDD" id="cd00067">
    <property type="entry name" value="GAL4"/>
    <property type="match status" value="1"/>
</dbReference>
<dbReference type="Gene3D" id="4.10.240.10">
    <property type="entry name" value="Zn(2)-C6 fungal-type DNA-binding domain"/>
    <property type="match status" value="1"/>
</dbReference>
<dbReference type="OrthoDB" id="654211at2759"/>
<keyword evidence="5" id="KW-0862">Zinc</keyword>
<evidence type="ECO:0000256" key="11">
    <source>
        <dbReference type="SAM" id="MobiDB-lite"/>
    </source>
</evidence>
<keyword evidence="2" id="KW-0479">Metal-binding</keyword>
<keyword evidence="9" id="KW-0539">Nucleus</keyword>
<dbReference type="GO" id="GO:0000978">
    <property type="term" value="F:RNA polymerase II cis-regulatory region sequence-specific DNA binding"/>
    <property type="evidence" value="ECO:0000318"/>
    <property type="project" value="GO_Central"/>
</dbReference>
<reference evidence="15" key="1">
    <citation type="journal article" date="2005" name="Nature">
        <title>Sequencing of Aspergillus nidulans and comparative analysis with A. fumigatus and A. oryzae.</title>
        <authorList>
            <person name="Galagan J.E."/>
            <person name="Calvo S.E."/>
            <person name="Cuomo C."/>
            <person name="Ma L.J."/>
            <person name="Wortman J.R."/>
            <person name="Batzoglou S."/>
            <person name="Lee S.I."/>
            <person name="Basturkmen M."/>
            <person name="Spevak C.C."/>
            <person name="Clutterbuck J."/>
            <person name="Kapitonov V."/>
            <person name="Jurka J."/>
            <person name="Scazzocchio C."/>
            <person name="Farman M."/>
            <person name="Butler J."/>
            <person name="Purcell S."/>
            <person name="Harris S."/>
            <person name="Braus G.H."/>
            <person name="Draht O."/>
            <person name="Busch S."/>
            <person name="D'Enfert C."/>
            <person name="Bouchier C."/>
            <person name="Goldman G.H."/>
            <person name="Bell-Pedersen D."/>
            <person name="Griffiths-Jones S."/>
            <person name="Doonan J.H."/>
            <person name="Yu J."/>
            <person name="Vienken K."/>
            <person name="Pain A."/>
            <person name="Freitag M."/>
            <person name="Selker E.U."/>
            <person name="Archer D.B."/>
            <person name="Penalva M.A."/>
            <person name="Oakley B.R."/>
            <person name="Momany M."/>
            <person name="Tanaka T."/>
            <person name="Kumagai T."/>
            <person name="Asai K."/>
            <person name="Machida M."/>
            <person name="Nierman W.C."/>
            <person name="Denning D.W."/>
            <person name="Caddick M."/>
            <person name="Hynes M."/>
            <person name="Paoletti M."/>
            <person name="Fischer R."/>
            <person name="Miller B."/>
            <person name="Dyer P."/>
            <person name="Sachs M.S."/>
            <person name="Osmani S.A."/>
            <person name="Birren B.W."/>
        </authorList>
    </citation>
    <scope>NUCLEOTIDE SEQUENCE [LARGE SCALE GENOMIC DNA]</scope>
    <source>
        <strain evidence="15">FGSC A4 / ATCC 38163 / CBS 112.46 / NRRL 194 / M139</strain>
    </source>
</reference>
<keyword evidence="4 10" id="KW-0863">Zinc-finger</keyword>
<dbReference type="GO" id="GO:0000785">
    <property type="term" value="C:chromatin"/>
    <property type="evidence" value="ECO:0000318"/>
    <property type="project" value="GO_Central"/>
</dbReference>
<evidence type="ECO:0000256" key="2">
    <source>
        <dbReference type="ARBA" id="ARBA00022723"/>
    </source>
</evidence>
<dbReference type="HOGENOM" id="CLU_003864_1_0_1"/>
<dbReference type="GO" id="GO:0006351">
    <property type="term" value="P:DNA-templated transcription"/>
    <property type="evidence" value="ECO:0007669"/>
    <property type="project" value="InterPro"/>
</dbReference>
<dbReference type="Pfam" id="PF04082">
    <property type="entry name" value="Fungal_trans"/>
    <property type="match status" value="1"/>
</dbReference>
<feature type="compositionally biased region" description="Polar residues" evidence="11">
    <location>
        <begin position="256"/>
        <end position="296"/>
    </location>
</feature>
<dbReference type="AlphaFoldDB" id="Q5AX62"/>
<organism evidence="14 15">
    <name type="scientific">Emericella nidulans (strain FGSC A4 / ATCC 38163 / CBS 112.46 / NRRL 194 / M139)</name>
    <name type="common">Aspergillus nidulans</name>
    <dbReference type="NCBI Taxonomy" id="227321"/>
    <lineage>
        <taxon>Eukaryota</taxon>
        <taxon>Fungi</taxon>
        <taxon>Dikarya</taxon>
        <taxon>Ascomycota</taxon>
        <taxon>Pezizomycotina</taxon>
        <taxon>Eurotiomycetes</taxon>
        <taxon>Eurotiomycetidae</taxon>
        <taxon>Eurotiales</taxon>
        <taxon>Aspergillaceae</taxon>
        <taxon>Aspergillus</taxon>
        <taxon>Aspergillus subgen. Nidulantes</taxon>
    </lineage>
</organism>
<dbReference type="eggNOG" id="KOG1721">
    <property type="taxonomic scope" value="Eukaryota"/>
</dbReference>
<name>Q5AX62_EMENI</name>
<evidence type="ECO:0000259" key="12">
    <source>
        <dbReference type="PROSITE" id="PS50048"/>
    </source>
</evidence>
<comment type="subcellular location">
    <subcellularLocation>
        <location evidence="1">Nucleus</location>
    </subcellularLocation>
</comment>
<dbReference type="SMART" id="SM00355">
    <property type="entry name" value="ZnF_C2H2"/>
    <property type="match status" value="2"/>
</dbReference>
<dbReference type="RefSeq" id="XP_664722.1">
    <property type="nucleotide sequence ID" value="XM_659630.1"/>
</dbReference>
<dbReference type="InterPro" id="IPR036864">
    <property type="entry name" value="Zn2-C6_fun-type_DNA-bd_sf"/>
</dbReference>
<feature type="domain" description="Zn(2)-C6 fungal-type" evidence="12">
    <location>
        <begin position="82"/>
        <end position="111"/>
    </location>
</feature>
<dbReference type="GO" id="GO:0000981">
    <property type="term" value="F:DNA-binding transcription factor activity, RNA polymerase II-specific"/>
    <property type="evidence" value="ECO:0000318"/>
    <property type="project" value="GO_Central"/>
</dbReference>
<dbReference type="VEuPathDB" id="FungiDB:AN7118"/>
<keyword evidence="6" id="KW-0805">Transcription regulation</keyword>
<gene>
    <name evidence="14" type="ORF">ANIA_07118</name>
</gene>
<dbReference type="InterPro" id="IPR036236">
    <property type="entry name" value="Znf_C2H2_sf"/>
</dbReference>
<protein>
    <submittedName>
        <fullName evidence="14">Transcription factor with C2H2 and Zn(2)-Cys(6) DNA binding domain (Eurofung)</fullName>
    </submittedName>
</protein>
<evidence type="ECO:0000313" key="15">
    <source>
        <dbReference type="Proteomes" id="UP000000560"/>
    </source>
</evidence>
<dbReference type="InterPro" id="IPR051059">
    <property type="entry name" value="VerF-like"/>
</dbReference>
<dbReference type="FunFam" id="3.30.160.60:FF:002343">
    <property type="entry name" value="Zinc finger protein 33A"/>
    <property type="match status" value="1"/>
</dbReference>
<feature type="domain" description="C2H2-type" evidence="13">
    <location>
        <begin position="43"/>
        <end position="70"/>
    </location>
</feature>
<dbReference type="PROSITE" id="PS00463">
    <property type="entry name" value="ZN2_CY6_FUNGAL_1"/>
    <property type="match status" value="1"/>
</dbReference>
<dbReference type="Pfam" id="PF00172">
    <property type="entry name" value="Zn_clus"/>
    <property type="match status" value="1"/>
</dbReference>
<evidence type="ECO:0000256" key="1">
    <source>
        <dbReference type="ARBA" id="ARBA00004123"/>
    </source>
</evidence>
<evidence type="ECO:0000256" key="10">
    <source>
        <dbReference type="PROSITE-ProRule" id="PRU00042"/>
    </source>
</evidence>
<dbReference type="GO" id="GO:0005634">
    <property type="term" value="C:nucleus"/>
    <property type="evidence" value="ECO:0007669"/>
    <property type="project" value="UniProtKB-SubCell"/>
</dbReference>
<evidence type="ECO:0000313" key="14">
    <source>
        <dbReference type="EMBL" id="CBF79046.1"/>
    </source>
</evidence>
<dbReference type="InParanoid" id="Q5AX62"/>
<dbReference type="SUPFAM" id="SSF57667">
    <property type="entry name" value="beta-beta-alpha zinc fingers"/>
    <property type="match status" value="1"/>
</dbReference>
<evidence type="ECO:0000256" key="7">
    <source>
        <dbReference type="ARBA" id="ARBA00023125"/>
    </source>
</evidence>
<evidence type="ECO:0000256" key="6">
    <source>
        <dbReference type="ARBA" id="ARBA00023015"/>
    </source>
</evidence>
<sequence>MDPVPYSPSRGGCSIQCHLCQTTFTRQEHLSRHLRSHNAEKPFHCVKCGKSFSRLDVLHRHSQLHRYKRNASEGRGGSSSRACKECALSRVRCSRGSPCDRCSVKEIQCEYPVPRKRKSQSGLGQTGSLPQTAESGFYLSDVSSFQLHSSQQTLNNSIIDGLPSTSHLLGEESESQAPNAGITQDWLPLQQSGTLASASPGLVSEGHWIGSLTSVNWLSPESNHFPEAQFEDLLLPKGKDGTTARVESMDRLGEHASQTNRNNAVPVGQGNTNATQPSTPLWTPSGTGQALTAGQSTCTDTTDTPTVRHSEGVYYVEGSAGRAPFQGRSSWRARMTSRWSIGNASAEQGVPDSESSIRSRGHYVSETIYQSCRERLEAESNHFGLGIDMDSIPQLGEMQDLVNLYFDGFHPSYPFLRKSQSIFVKSSCWILLLAVAATGSRYSTEARHHKLGESLVDMVDQLVSMRLQNPVLAGSDPTWKPCAGSDEGSLDTVTLQAALLNSISLLHCGKEHGVRRALRRRFYFFEAYHALKQATSIKRRSSQLREGTEEDTFQHWVDTESLIRTSWMIWFLDCIALYQFRHAPLIQLGDSKAPLPCHEDLWDVSSLTEGFSNADHQSGSFYSLGPFEQTYNLSKADFDIALLIVTLLEALELLHMEKTLPPKLGNFSTTIIIFGICRRNQEATVQHQTNLTLWLPSAQKQSRPPLHPIEEAWPPTVSSLSRWRSSACDCLDILHWNANSIAASVGGWEHPTILHLHLARLLLLAPVQHIETLGSESTISHTPQTSSSTAYTIARYHTLRWAIRDQYKARLCLVHAGALFWHVRRYSSNSFLEPFSVYTATLVIWAYSMAMHTMRGQGREKAILSETHLSPRDPVQQEAPCLEEIGLDDKSSDSDAEVMVIQLDRPCDDEIVQNFVRFGHTMSARMHRVGDIQEQSAPRRILKQGLRLLTGALSDSDRAVPSWGVEKSFIDSLNTFIELPMVTSKNDRLPG</sequence>
<dbReference type="InterPro" id="IPR007219">
    <property type="entry name" value="XnlR_reg_dom"/>
</dbReference>
<dbReference type="GeneID" id="2869908"/>